<evidence type="ECO:0000313" key="2">
    <source>
        <dbReference type="EMBL" id="WQG90914.1"/>
    </source>
</evidence>
<keyword evidence="4" id="KW-1185">Reference proteome</keyword>
<accession>A0A1K1N8A6</accession>
<organism evidence="1 3">
    <name type="scientific">Chitinophaga sancti</name>
    <dbReference type="NCBI Taxonomy" id="1004"/>
    <lineage>
        <taxon>Bacteria</taxon>
        <taxon>Pseudomonadati</taxon>
        <taxon>Bacteroidota</taxon>
        <taxon>Chitinophagia</taxon>
        <taxon>Chitinophagales</taxon>
        <taxon>Chitinophagaceae</taxon>
        <taxon>Chitinophaga</taxon>
    </lineage>
</organism>
<dbReference type="RefSeq" id="WP_072357567.1">
    <property type="nucleotide sequence ID" value="NZ_CP139972.1"/>
</dbReference>
<reference evidence="1 3" key="1">
    <citation type="submission" date="2016-11" db="EMBL/GenBank/DDBJ databases">
        <authorList>
            <person name="Jaros S."/>
            <person name="Januszkiewicz K."/>
            <person name="Wedrychowicz H."/>
        </authorList>
    </citation>
    <scope>NUCLEOTIDE SEQUENCE [LARGE SCALE GENOMIC DNA]</scope>
    <source>
        <strain evidence="1 3">DSM 784</strain>
    </source>
</reference>
<proteinExistence type="predicted"/>
<sequence>MELPVSRIDQSSSYCQLDNDYNMTWLYPGFNLTRTEPEILSLPNTGGIKVADSMDDLFLLSNLRKAWGDKILSPDKRSILLL</sequence>
<gene>
    <name evidence="1" type="ORF">SAMN05661012_01061</name>
    <name evidence="2" type="ORF">SR876_05350</name>
</gene>
<dbReference type="Proteomes" id="UP000183788">
    <property type="component" value="Unassembled WGS sequence"/>
</dbReference>
<dbReference type="EMBL" id="CP140154">
    <property type="protein sequence ID" value="WQG90914.1"/>
    <property type="molecule type" value="Genomic_DNA"/>
</dbReference>
<dbReference type="AlphaFoldDB" id="A0A1K1N8A6"/>
<dbReference type="Proteomes" id="UP001326715">
    <property type="component" value="Chromosome"/>
</dbReference>
<evidence type="ECO:0000313" key="1">
    <source>
        <dbReference type="EMBL" id="SFW31672.1"/>
    </source>
</evidence>
<dbReference type="EMBL" id="FPIZ01000003">
    <property type="protein sequence ID" value="SFW31672.1"/>
    <property type="molecule type" value="Genomic_DNA"/>
</dbReference>
<name>A0A1K1N8A6_9BACT</name>
<evidence type="ECO:0000313" key="4">
    <source>
        <dbReference type="Proteomes" id="UP001326715"/>
    </source>
</evidence>
<evidence type="ECO:0000313" key="3">
    <source>
        <dbReference type="Proteomes" id="UP000183788"/>
    </source>
</evidence>
<protein>
    <submittedName>
        <fullName evidence="1">Uncharacterized protein</fullName>
    </submittedName>
</protein>
<reference evidence="2 4" key="2">
    <citation type="submission" date="2023-11" db="EMBL/GenBank/DDBJ databases">
        <title>MicrobeMod: A computational toolkit for identifying prokaryotic methylation and restriction-modification with nanopore sequencing.</title>
        <authorList>
            <person name="Crits-Christoph A."/>
            <person name="Kang S.C."/>
            <person name="Lee H."/>
            <person name="Ostrov N."/>
        </authorList>
    </citation>
    <scope>NUCLEOTIDE SEQUENCE [LARGE SCALE GENOMIC DNA]</scope>
    <source>
        <strain evidence="2 4">ATCC 23090</strain>
    </source>
</reference>